<reference evidence="1 2" key="1">
    <citation type="submission" date="2020-01" db="EMBL/GenBank/DDBJ databases">
        <title>Vast differences in strain-level diversity in the gut microbiota of two closely related honey bee species.</title>
        <authorList>
            <person name="Ellegaard K.M."/>
            <person name="Suenami S."/>
            <person name="Miyazaki R."/>
            <person name="Engel P."/>
        </authorList>
    </citation>
    <scope>NUCLEOTIDE SEQUENCE [LARGE SCALE GENOMIC DNA]</scope>
    <source>
        <strain evidence="1 2">ESL0416</strain>
    </source>
</reference>
<organism evidence="1 2">
    <name type="scientific">Lactobacillus panisapium</name>
    <dbReference type="NCBI Taxonomy" id="2012495"/>
    <lineage>
        <taxon>Bacteria</taxon>
        <taxon>Bacillati</taxon>
        <taxon>Bacillota</taxon>
        <taxon>Bacilli</taxon>
        <taxon>Lactobacillales</taxon>
        <taxon>Lactobacillaceae</taxon>
        <taxon>Lactobacillus</taxon>
    </lineage>
</organism>
<protein>
    <submittedName>
        <fullName evidence="1">Uncharacterized protein</fullName>
    </submittedName>
</protein>
<accession>A0ABX8W994</accession>
<evidence type="ECO:0000313" key="2">
    <source>
        <dbReference type="Proteomes" id="UP000826550"/>
    </source>
</evidence>
<sequence>MVKVKIFNPQNGSKIPLPVKFKLPAEIKGDYWVTKNSKGETIVAQRLYHDEENNFIAVVTFAGAQEELTFDHEISVDQVKGIKEIKTAQEKDAYVHLNTGKFDFELCRGTAMGEGSSKWGLRHFMAVDEKKDLLPSGNNAIGGFYGPFFTPDNGLINPAEHIIVDIKPIEDGPVMKKYRLSGRIPDGLKPELHGKRFALDWSFYYNVPFFSRTYQVDHFQTTVNNRSIVDKITVGDEFESGIGQLVFDRFAAYDGVWYREGDPYSGQLAKKVQELVHDSQKRSTRFENFRQQLTDNMENAHWDLYWRLFSVWENALTPDEIETNLQDVRQKAFVLAELNNRPWLYSSDPVNVSSVSDQTIFAGPATKSAEINTKTGQAMIWQTDQAASAFQIVQRPQSGWQNWGTNAENECPSLPVGSLIHTAYGPYQDNWREVADSLAAIVKIKTEIHL</sequence>
<gene>
    <name evidence="1" type="ORF">GYM71_07700</name>
</gene>
<proteinExistence type="predicted"/>
<evidence type="ECO:0000313" key="1">
    <source>
        <dbReference type="EMBL" id="QYN53307.1"/>
    </source>
</evidence>
<dbReference type="Proteomes" id="UP000826550">
    <property type="component" value="Chromosome"/>
</dbReference>
<dbReference type="EMBL" id="CP048268">
    <property type="protein sequence ID" value="QYN53307.1"/>
    <property type="molecule type" value="Genomic_DNA"/>
</dbReference>
<name>A0ABX8W994_9LACO</name>
<keyword evidence="2" id="KW-1185">Reference proteome</keyword>
<dbReference type="RefSeq" id="WP_220220047.1">
    <property type="nucleotide sequence ID" value="NZ_CP048268.1"/>
</dbReference>